<comment type="similarity">
    <text evidence="3">Belongs to the oleosin family.</text>
</comment>
<keyword evidence="7 8" id="KW-0472">Membrane</keyword>
<dbReference type="GO" id="GO:0016020">
    <property type="term" value="C:membrane"/>
    <property type="evidence" value="ECO:0007669"/>
    <property type="project" value="UniProtKB-SubCell"/>
</dbReference>
<evidence type="ECO:0000256" key="4">
    <source>
        <dbReference type="ARBA" id="ARBA00022677"/>
    </source>
</evidence>
<keyword evidence="5 8" id="KW-0812">Transmembrane</keyword>
<keyword evidence="4" id="KW-0551">Lipid droplet</keyword>
<evidence type="ECO:0000256" key="5">
    <source>
        <dbReference type="ARBA" id="ARBA00022692"/>
    </source>
</evidence>
<evidence type="ECO:0000256" key="7">
    <source>
        <dbReference type="ARBA" id="ARBA00023136"/>
    </source>
</evidence>
<dbReference type="GO" id="GO:0009791">
    <property type="term" value="P:post-embryonic development"/>
    <property type="evidence" value="ECO:0007669"/>
    <property type="project" value="UniProtKB-ARBA"/>
</dbReference>
<organism evidence="9 10">
    <name type="scientific">Rubroshorea leprosula</name>
    <dbReference type="NCBI Taxonomy" id="152421"/>
    <lineage>
        <taxon>Eukaryota</taxon>
        <taxon>Viridiplantae</taxon>
        <taxon>Streptophyta</taxon>
        <taxon>Embryophyta</taxon>
        <taxon>Tracheophyta</taxon>
        <taxon>Spermatophyta</taxon>
        <taxon>Magnoliopsida</taxon>
        <taxon>eudicotyledons</taxon>
        <taxon>Gunneridae</taxon>
        <taxon>Pentapetalae</taxon>
        <taxon>rosids</taxon>
        <taxon>malvids</taxon>
        <taxon>Malvales</taxon>
        <taxon>Dipterocarpaceae</taxon>
        <taxon>Rubroshorea</taxon>
    </lineage>
</organism>
<dbReference type="AlphaFoldDB" id="A0AAV5JB98"/>
<dbReference type="PANTHER" id="PTHR33203:SF24">
    <property type="entry name" value="OLEOSIN"/>
    <property type="match status" value="1"/>
</dbReference>
<evidence type="ECO:0000313" key="9">
    <source>
        <dbReference type="EMBL" id="GKV09996.1"/>
    </source>
</evidence>
<comment type="subcellular location">
    <subcellularLocation>
        <location evidence="2">Lipid droplet</location>
    </subcellularLocation>
    <subcellularLocation>
        <location evidence="1">Membrane</location>
        <topology evidence="1">Multi-pass membrane protein</topology>
    </subcellularLocation>
</comment>
<evidence type="ECO:0000256" key="6">
    <source>
        <dbReference type="ARBA" id="ARBA00022989"/>
    </source>
</evidence>
<keyword evidence="10" id="KW-1185">Reference proteome</keyword>
<dbReference type="PANTHER" id="PTHR33203">
    <property type="entry name" value="OLEOSIN"/>
    <property type="match status" value="1"/>
</dbReference>
<feature type="transmembrane region" description="Helical" evidence="8">
    <location>
        <begin position="20"/>
        <end position="39"/>
    </location>
</feature>
<evidence type="ECO:0000256" key="2">
    <source>
        <dbReference type="ARBA" id="ARBA00004502"/>
    </source>
</evidence>
<evidence type="ECO:0000313" key="10">
    <source>
        <dbReference type="Proteomes" id="UP001054252"/>
    </source>
</evidence>
<keyword evidence="6 8" id="KW-1133">Transmembrane helix</keyword>
<accession>A0AAV5JB98</accession>
<dbReference type="GO" id="GO:0012511">
    <property type="term" value="C:monolayer-surrounded lipid storage body"/>
    <property type="evidence" value="ECO:0007669"/>
    <property type="project" value="InterPro"/>
</dbReference>
<dbReference type="Pfam" id="PF01277">
    <property type="entry name" value="Oleosin"/>
    <property type="match status" value="1"/>
</dbReference>
<comment type="caution">
    <text evidence="9">The sequence shown here is derived from an EMBL/GenBank/DDBJ whole genome shotgun (WGS) entry which is preliminary data.</text>
</comment>
<evidence type="ECO:0000256" key="8">
    <source>
        <dbReference type="SAM" id="Phobius"/>
    </source>
</evidence>
<dbReference type="Proteomes" id="UP001054252">
    <property type="component" value="Unassembled WGS sequence"/>
</dbReference>
<dbReference type="EMBL" id="BPVZ01000031">
    <property type="protein sequence ID" value="GKV09996.1"/>
    <property type="molecule type" value="Genomic_DNA"/>
</dbReference>
<dbReference type="InterPro" id="IPR000136">
    <property type="entry name" value="Oleosin"/>
</dbReference>
<protein>
    <recommendedName>
        <fullName evidence="11">Oleosin</fullName>
    </recommendedName>
</protein>
<proteinExistence type="inferred from homology"/>
<evidence type="ECO:0008006" key="11">
    <source>
        <dbReference type="Google" id="ProtNLM"/>
    </source>
</evidence>
<dbReference type="GO" id="GO:0048608">
    <property type="term" value="P:reproductive structure development"/>
    <property type="evidence" value="ECO:0007669"/>
    <property type="project" value="UniProtKB-ARBA"/>
</dbReference>
<gene>
    <name evidence="9" type="ORF">SLEP1_g21425</name>
</gene>
<evidence type="ECO:0000256" key="3">
    <source>
        <dbReference type="ARBA" id="ARBA00010858"/>
    </source>
</evidence>
<name>A0AAV5JB98_9ROSI</name>
<dbReference type="GO" id="GO:0019915">
    <property type="term" value="P:lipid storage"/>
    <property type="evidence" value="ECO:0007669"/>
    <property type="project" value="TreeGrafter"/>
</dbReference>
<reference evidence="9 10" key="1">
    <citation type="journal article" date="2021" name="Commun. Biol.">
        <title>The genome of Shorea leprosula (Dipterocarpaceae) highlights the ecological relevance of drought in aseasonal tropical rainforests.</title>
        <authorList>
            <person name="Ng K.K.S."/>
            <person name="Kobayashi M.J."/>
            <person name="Fawcett J.A."/>
            <person name="Hatakeyama M."/>
            <person name="Paape T."/>
            <person name="Ng C.H."/>
            <person name="Ang C.C."/>
            <person name="Tnah L.H."/>
            <person name="Lee C.T."/>
            <person name="Nishiyama T."/>
            <person name="Sese J."/>
            <person name="O'Brien M.J."/>
            <person name="Copetti D."/>
            <person name="Mohd Noor M.I."/>
            <person name="Ong R.C."/>
            <person name="Putra M."/>
            <person name="Sireger I.Z."/>
            <person name="Indrioko S."/>
            <person name="Kosugi Y."/>
            <person name="Izuno A."/>
            <person name="Isagi Y."/>
            <person name="Lee S.L."/>
            <person name="Shimizu K.K."/>
        </authorList>
    </citation>
    <scope>NUCLEOTIDE SEQUENCE [LARGE SCALE GENOMIC DNA]</scope>
    <source>
        <strain evidence="9">214</strain>
    </source>
</reference>
<evidence type="ECO:0000256" key="1">
    <source>
        <dbReference type="ARBA" id="ARBA00004141"/>
    </source>
</evidence>
<sequence length="147" mass="15510">MSNYQEKPKTQQLYDSAPLSHQVVMFMTAAIIGGGLLLLSGLTLTGTVIALVIATPLLVLFGPILVPAGIVAFLVATGFLFSGGLGVAGIAALSWMYNYATGKQPVGSDRLDRAKIMLSNTARDVKEKAKEYGQHGQQKAQEVTQGS</sequence>
<feature type="transmembrane region" description="Helical" evidence="8">
    <location>
        <begin position="46"/>
        <end position="66"/>
    </location>
</feature>
<feature type="transmembrane region" description="Helical" evidence="8">
    <location>
        <begin position="72"/>
        <end position="95"/>
    </location>
</feature>